<dbReference type="AlphaFoldDB" id="A0A7J9G227"/>
<feature type="chain" id="PRO_5029486907" evidence="1">
    <location>
        <begin position="25"/>
        <end position="211"/>
    </location>
</feature>
<accession>A0A7J9G227</accession>
<sequence length="211" mass="23880">MANHSVFFLVYLLALATSLHSSTAVDYTVTNEVPTTPGGTVFDKELGVEYTRQQMESASQFIWNLFRQPDPASRKNVQSVSLFIVDNLDERFVALASNNNINVSDKSIQVEWERANRRWHLGGLTEGIADFVRLKADYVPGGWRGPGDGEHWYDGYAVTAYFLDYCEGLKSGFVAELNAKLKDGYSPDFFFQILGKTVDQLWTDYKNIPRN</sequence>
<comment type="caution">
    <text evidence="2">The sequence shown here is derived from an EMBL/GenBank/DDBJ whole genome shotgun (WGS) entry which is preliminary data.</text>
</comment>
<evidence type="ECO:0000256" key="1">
    <source>
        <dbReference type="SAM" id="SignalP"/>
    </source>
</evidence>
<dbReference type="Proteomes" id="UP000593560">
    <property type="component" value="Unassembled WGS sequence"/>
</dbReference>
<dbReference type="OrthoDB" id="891726at2759"/>
<reference evidence="2 3" key="1">
    <citation type="journal article" date="2019" name="Genome Biol. Evol.">
        <title>Insights into the evolution of the New World diploid cottons (Gossypium, subgenus Houzingenia) based on genome sequencing.</title>
        <authorList>
            <person name="Grover C.E."/>
            <person name="Arick M.A. 2nd"/>
            <person name="Thrash A."/>
            <person name="Conover J.L."/>
            <person name="Sanders W.S."/>
            <person name="Peterson D.G."/>
            <person name="Frelichowski J.E."/>
            <person name="Scheffler J.A."/>
            <person name="Scheffler B.E."/>
            <person name="Wendel J.F."/>
        </authorList>
    </citation>
    <scope>NUCLEOTIDE SEQUENCE [LARGE SCALE GENOMIC DNA]</scope>
    <source>
        <strain evidence="2">0</strain>
        <tissue evidence="2">Leaf</tissue>
    </source>
</reference>
<feature type="signal peptide" evidence="1">
    <location>
        <begin position="1"/>
        <end position="24"/>
    </location>
</feature>
<dbReference type="EMBL" id="JABFAD010000002">
    <property type="protein sequence ID" value="MBA0791647.1"/>
    <property type="molecule type" value="Genomic_DNA"/>
</dbReference>
<organism evidence="2 3">
    <name type="scientific">Gossypium harknessii</name>
    <dbReference type="NCBI Taxonomy" id="34285"/>
    <lineage>
        <taxon>Eukaryota</taxon>
        <taxon>Viridiplantae</taxon>
        <taxon>Streptophyta</taxon>
        <taxon>Embryophyta</taxon>
        <taxon>Tracheophyta</taxon>
        <taxon>Spermatophyta</taxon>
        <taxon>Magnoliopsida</taxon>
        <taxon>eudicotyledons</taxon>
        <taxon>Gunneridae</taxon>
        <taxon>Pentapetalae</taxon>
        <taxon>rosids</taxon>
        <taxon>malvids</taxon>
        <taxon>Malvales</taxon>
        <taxon>Malvaceae</taxon>
        <taxon>Malvoideae</taxon>
        <taxon>Gossypium</taxon>
    </lineage>
</organism>
<proteinExistence type="predicted"/>
<name>A0A7J9G227_9ROSI</name>
<evidence type="ECO:0000313" key="2">
    <source>
        <dbReference type="EMBL" id="MBA0791647.1"/>
    </source>
</evidence>
<keyword evidence="1" id="KW-0732">Signal</keyword>
<gene>
    <name evidence="2" type="ORF">Gohar_016215</name>
</gene>
<dbReference type="PANTHER" id="PTHR33321:SF21">
    <property type="entry name" value="BASIC SECRETORY PROTEASE"/>
    <property type="match status" value="1"/>
</dbReference>
<dbReference type="PANTHER" id="PTHR33321">
    <property type="match status" value="1"/>
</dbReference>
<dbReference type="Pfam" id="PF04450">
    <property type="entry name" value="BSP"/>
    <property type="match status" value="2"/>
</dbReference>
<dbReference type="InterPro" id="IPR007541">
    <property type="entry name" value="Uncharacterised_BSP"/>
</dbReference>
<protein>
    <submittedName>
        <fullName evidence="2">Uncharacterized protein</fullName>
    </submittedName>
</protein>
<evidence type="ECO:0000313" key="3">
    <source>
        <dbReference type="Proteomes" id="UP000593560"/>
    </source>
</evidence>
<keyword evidence="3" id="KW-1185">Reference proteome</keyword>